<feature type="region of interest" description="Disordered" evidence="1">
    <location>
        <begin position="1"/>
        <end position="25"/>
    </location>
</feature>
<keyword evidence="3" id="KW-1185">Reference proteome</keyword>
<accession>A0AAD1R6U2</accession>
<protein>
    <submittedName>
        <fullName evidence="2">Uncharacterized protein</fullName>
    </submittedName>
</protein>
<evidence type="ECO:0000313" key="2">
    <source>
        <dbReference type="EMBL" id="CAH2225110.1"/>
    </source>
</evidence>
<feature type="region of interest" description="Disordered" evidence="1">
    <location>
        <begin position="48"/>
        <end position="161"/>
    </location>
</feature>
<evidence type="ECO:0000313" key="3">
    <source>
        <dbReference type="Proteomes" id="UP001295444"/>
    </source>
</evidence>
<feature type="compositionally biased region" description="Basic and acidic residues" evidence="1">
    <location>
        <begin position="12"/>
        <end position="21"/>
    </location>
</feature>
<feature type="compositionally biased region" description="Polar residues" evidence="1">
    <location>
        <begin position="102"/>
        <end position="113"/>
    </location>
</feature>
<dbReference type="EMBL" id="OW240912">
    <property type="protein sequence ID" value="CAH2225110.1"/>
    <property type="molecule type" value="Genomic_DNA"/>
</dbReference>
<proteinExistence type="predicted"/>
<gene>
    <name evidence="2" type="ORF">PECUL_23A015995</name>
</gene>
<name>A0AAD1R6U2_PELCU</name>
<sequence length="161" mass="18210">MSSKMADALPEQGRELHKLETKQPGLGGHILQRLDRILERFWQMIEARTMPGQSQQQGDRRKGKRNMTTEPPKSTTPTTAHQVELLLRPQRHGVDGEDGTAPASSRGSPNALTLTGHRGSWHRLETRNIDPRTILAPKSGDPKPTDRRTLHRWKKTETHPL</sequence>
<evidence type="ECO:0000256" key="1">
    <source>
        <dbReference type="SAM" id="MobiDB-lite"/>
    </source>
</evidence>
<dbReference type="AlphaFoldDB" id="A0AAD1R6U2"/>
<reference evidence="2" key="1">
    <citation type="submission" date="2022-03" db="EMBL/GenBank/DDBJ databases">
        <authorList>
            <person name="Alioto T."/>
            <person name="Alioto T."/>
            <person name="Gomez Garrido J."/>
        </authorList>
    </citation>
    <scope>NUCLEOTIDE SEQUENCE</scope>
</reference>
<organism evidence="2 3">
    <name type="scientific">Pelobates cultripes</name>
    <name type="common">Western spadefoot toad</name>
    <dbReference type="NCBI Taxonomy" id="61616"/>
    <lineage>
        <taxon>Eukaryota</taxon>
        <taxon>Metazoa</taxon>
        <taxon>Chordata</taxon>
        <taxon>Craniata</taxon>
        <taxon>Vertebrata</taxon>
        <taxon>Euteleostomi</taxon>
        <taxon>Amphibia</taxon>
        <taxon>Batrachia</taxon>
        <taxon>Anura</taxon>
        <taxon>Pelobatoidea</taxon>
        <taxon>Pelobatidae</taxon>
        <taxon>Pelobates</taxon>
    </lineage>
</organism>
<feature type="compositionally biased region" description="Low complexity" evidence="1">
    <location>
        <begin position="68"/>
        <end position="79"/>
    </location>
</feature>
<dbReference type="Proteomes" id="UP001295444">
    <property type="component" value="Chromosome 01"/>
</dbReference>